<dbReference type="EMBL" id="CP001857">
    <property type="protein sequence ID" value="ADB57446.1"/>
    <property type="molecule type" value="Genomic_DNA"/>
</dbReference>
<dbReference type="OrthoDB" id="57329at2157"/>
<protein>
    <submittedName>
        <fullName evidence="4">Iron-containing alcohol dehydrogenase</fullName>
    </submittedName>
</protein>
<evidence type="ECO:0000259" key="3">
    <source>
        <dbReference type="Pfam" id="PF25137"/>
    </source>
</evidence>
<dbReference type="AlphaFoldDB" id="D2RGM1"/>
<dbReference type="GO" id="GO:0046872">
    <property type="term" value="F:metal ion binding"/>
    <property type="evidence" value="ECO:0007669"/>
    <property type="project" value="InterPro"/>
</dbReference>
<reference evidence="4 5" key="1">
    <citation type="journal article" date="2010" name="Stand. Genomic Sci.">
        <title>Complete genome sequence of Archaeoglobus profundus type strain (AV18).</title>
        <authorList>
            <person name="von Jan M."/>
            <person name="Lapidus A."/>
            <person name="Del Rio T.G."/>
            <person name="Copeland A."/>
            <person name="Tice H."/>
            <person name="Cheng J.F."/>
            <person name="Lucas S."/>
            <person name="Chen F."/>
            <person name="Nolan M."/>
            <person name="Goodwin L."/>
            <person name="Han C."/>
            <person name="Pitluck S."/>
            <person name="Liolios K."/>
            <person name="Ivanova N."/>
            <person name="Mavromatis K."/>
            <person name="Ovchinnikova G."/>
            <person name="Chertkov O."/>
            <person name="Pati A."/>
            <person name="Chen A."/>
            <person name="Palaniappan K."/>
            <person name="Land M."/>
            <person name="Hauser L."/>
            <person name="Chang Y.J."/>
            <person name="Jeffries C.D."/>
            <person name="Saunders E."/>
            <person name="Brettin T."/>
            <person name="Detter J.C."/>
            <person name="Chain P."/>
            <person name="Eichinger K."/>
            <person name="Huber H."/>
            <person name="Spring S."/>
            <person name="Rohde M."/>
            <person name="Goker M."/>
            <person name="Wirth R."/>
            <person name="Woyke T."/>
            <person name="Bristow J."/>
            <person name="Eisen J.A."/>
            <person name="Markowitz V."/>
            <person name="Hugenholtz P."/>
            <person name="Kyrpides N.C."/>
            <person name="Klenk H.P."/>
        </authorList>
    </citation>
    <scope>NUCLEOTIDE SEQUENCE [LARGE SCALE GENOMIC DNA]</scope>
    <source>
        <strain evidence="5">DSM 5631 / JCM 9629 / NBRC 100127 / Av18</strain>
    </source>
</reference>
<dbReference type="InterPro" id="IPR039697">
    <property type="entry name" value="Alcohol_dehydrogenase_Fe"/>
</dbReference>
<proteinExistence type="predicted"/>
<dbReference type="GO" id="GO:0004022">
    <property type="term" value="F:alcohol dehydrogenase (NAD+) activity"/>
    <property type="evidence" value="ECO:0007669"/>
    <property type="project" value="TreeGrafter"/>
</dbReference>
<dbReference type="CDD" id="cd08186">
    <property type="entry name" value="Fe-ADH-like"/>
    <property type="match status" value="1"/>
</dbReference>
<dbReference type="InterPro" id="IPR056798">
    <property type="entry name" value="ADH_Fe_C"/>
</dbReference>
<dbReference type="Gene3D" id="3.40.50.1970">
    <property type="match status" value="1"/>
</dbReference>
<dbReference type="Proteomes" id="UP000001901">
    <property type="component" value="Chromosome"/>
</dbReference>
<dbReference type="InterPro" id="IPR018211">
    <property type="entry name" value="ADH_Fe_CS"/>
</dbReference>
<dbReference type="PANTHER" id="PTHR11496">
    <property type="entry name" value="ALCOHOL DEHYDROGENASE"/>
    <property type="match status" value="1"/>
</dbReference>
<gene>
    <name evidence="4" type="ordered locus">Arcpr_0377</name>
</gene>
<dbReference type="InterPro" id="IPR001670">
    <property type="entry name" value="ADH_Fe/GldA"/>
</dbReference>
<evidence type="ECO:0000313" key="4">
    <source>
        <dbReference type="EMBL" id="ADB57446.1"/>
    </source>
</evidence>
<dbReference type="PANTHER" id="PTHR11496:SF104">
    <property type="entry name" value="3-DEOXY-ALPHA-D-MANNO-OCTULOSONATE 8-OXIDASE"/>
    <property type="match status" value="1"/>
</dbReference>
<organism evidence="4 5">
    <name type="scientific">Archaeoglobus profundus (strain DSM 5631 / JCM 9629 / NBRC 100127 / Av18)</name>
    <dbReference type="NCBI Taxonomy" id="572546"/>
    <lineage>
        <taxon>Archaea</taxon>
        <taxon>Methanobacteriati</taxon>
        <taxon>Methanobacteriota</taxon>
        <taxon>Archaeoglobi</taxon>
        <taxon>Archaeoglobales</taxon>
        <taxon>Archaeoglobaceae</taxon>
        <taxon>Archaeoglobus</taxon>
    </lineage>
</organism>
<evidence type="ECO:0000259" key="2">
    <source>
        <dbReference type="Pfam" id="PF00465"/>
    </source>
</evidence>
<dbReference type="FunFam" id="3.40.50.1970:FF:000003">
    <property type="entry name" value="Alcohol dehydrogenase, iron-containing"/>
    <property type="match status" value="1"/>
</dbReference>
<evidence type="ECO:0000313" key="5">
    <source>
        <dbReference type="Proteomes" id="UP000001901"/>
    </source>
</evidence>
<feature type="domain" description="Fe-containing alcohol dehydrogenase-like C-terminal" evidence="3">
    <location>
        <begin position="184"/>
        <end position="346"/>
    </location>
</feature>
<dbReference type="PaxDb" id="572546-Arcpr_0377"/>
<dbReference type="GeneID" id="8739033"/>
<keyword evidence="5" id="KW-1185">Reference proteome</keyword>
<feature type="domain" description="Alcohol dehydrogenase iron-type/glycerol dehydrogenase GldA" evidence="2">
    <location>
        <begin position="12"/>
        <end position="172"/>
    </location>
</feature>
<name>D2RGM1_ARCPA</name>
<dbReference type="Gene3D" id="1.20.1090.10">
    <property type="entry name" value="Dehydroquinate synthase-like - alpha domain"/>
    <property type="match status" value="1"/>
</dbReference>
<dbReference type="InterPro" id="IPR045910">
    <property type="entry name" value="AdhA-like"/>
</dbReference>
<dbReference type="RefSeq" id="WP_012939782.1">
    <property type="nucleotide sequence ID" value="NC_013741.1"/>
</dbReference>
<accession>D2RGM1</accession>
<dbReference type="KEGG" id="apo:Arcpr_0377"/>
<dbReference type="HOGENOM" id="CLU_007207_0_4_2"/>
<evidence type="ECO:0000256" key="1">
    <source>
        <dbReference type="ARBA" id="ARBA00023002"/>
    </source>
</evidence>
<keyword evidence="1" id="KW-0560">Oxidoreductase</keyword>
<dbReference type="PROSITE" id="PS00913">
    <property type="entry name" value="ADH_IRON_1"/>
    <property type="match status" value="1"/>
</dbReference>
<sequence>MKSFELRYAYTHLYFGLNAVEKIRNHLNSVERVTIATGKQSARVSGALKDVETILRDLEIEYEVFDKIKANPTVEIADDLAKVVWENGSDCIIAIGGGSVIDTAKVSSCIALSGGKAEEYLKGRKAKRYLPLLAINLTHGTGSEIDKFAVLTHEREKIGISIRYPDFSFDDPKYTLTLPKEQSIYTTIDAFFHAYEAVTAKTTNPFVETLVFECARIIGENLPKEQKLEEKYNLLYASMIAGIALDMSPAHIVHAIEHALSGINPKLAHGCGLALIGPRAIYWIHKHSENSAKILRCLVGRDVSSAEEAEKIFREFLNSIGFNERLSDYIGRDDFKDVEKIVFGPLKYLLNRIDFEFTREMLYDILERSL</sequence>
<dbReference type="STRING" id="572546.Arcpr_0377"/>
<dbReference type="Pfam" id="PF25137">
    <property type="entry name" value="ADH_Fe_C"/>
    <property type="match status" value="1"/>
</dbReference>
<dbReference type="eggNOG" id="arCOG00984">
    <property type="taxonomic scope" value="Archaea"/>
</dbReference>
<dbReference type="Pfam" id="PF00465">
    <property type="entry name" value="Fe-ADH"/>
    <property type="match status" value="1"/>
</dbReference>
<dbReference type="SUPFAM" id="SSF56796">
    <property type="entry name" value="Dehydroquinate synthase-like"/>
    <property type="match status" value="1"/>
</dbReference>